<organism evidence="1">
    <name type="scientific">Klebsiella variicola</name>
    <dbReference type="NCBI Taxonomy" id="244366"/>
    <lineage>
        <taxon>Bacteria</taxon>
        <taxon>Pseudomonadati</taxon>
        <taxon>Pseudomonadota</taxon>
        <taxon>Gammaproteobacteria</taxon>
        <taxon>Enterobacterales</taxon>
        <taxon>Enterobacteriaceae</taxon>
        <taxon>Klebsiella/Raoultella group</taxon>
        <taxon>Klebsiella</taxon>
        <taxon>Klebsiella pneumoniae complex</taxon>
    </lineage>
</organism>
<geneLocation type="plasmid" evidence="1">
    <name>pKV_Surv097-KPC2</name>
</geneLocation>
<dbReference type="AlphaFoldDB" id="A0A9Q9T017"/>
<reference evidence="1" key="1">
    <citation type="submission" date="2022-09" db="EMBL/GenBank/DDBJ databases">
        <title>Emergence of IncN[pMLST15] plasmids harboring a novel non-Tn4401-elements driving KPC-2 carbapenem-resistance.</title>
        <authorList>
            <person name="Yao Y."/>
            <person name="Falgenhauer L."/>
            <person name="Falgenhauer J."/>
            <person name="Imirzalioglu C."/>
            <person name="Chakraborty T."/>
        </authorList>
    </citation>
    <scope>NUCLEOTIDE SEQUENCE</scope>
    <source>
        <strain evidence="1">Survcare097</strain>
        <plasmid evidence="1">pKV_Surv097-KPC2</plasmid>
    </source>
</reference>
<dbReference type="EMBL" id="CP104941">
    <property type="protein sequence ID" value="UYA93339.1"/>
    <property type="molecule type" value="Genomic_DNA"/>
</dbReference>
<keyword evidence="1" id="KW-0614">Plasmid</keyword>
<protein>
    <submittedName>
        <fullName evidence="1">FipA</fullName>
    </submittedName>
</protein>
<name>A0A9Q9T017_KLEVA</name>
<proteinExistence type="predicted"/>
<accession>A0A9Q9T017</accession>
<sequence>MEQTDKRKQDKLKFDRVINLARRLPQPAIHDLLRALILPIQADYLLAVGTEGQDARPDMNEREFFFTKIIWAMDYTHMKSLRLAAEDFPLALATALLQIVGGDKLIIPFC</sequence>
<dbReference type="RefSeq" id="WP_213927615.1">
    <property type="nucleotide sequence ID" value="NZ_CP104941.1"/>
</dbReference>
<gene>
    <name evidence="1" type="ORF">KKT78_p00695</name>
</gene>
<evidence type="ECO:0000313" key="1">
    <source>
        <dbReference type="EMBL" id="UYA93339.1"/>
    </source>
</evidence>